<evidence type="ECO:0000256" key="6">
    <source>
        <dbReference type="ARBA" id="ARBA00022695"/>
    </source>
</evidence>
<evidence type="ECO:0000256" key="4">
    <source>
        <dbReference type="ARBA" id="ARBA00022642"/>
    </source>
</evidence>
<evidence type="ECO:0000256" key="8">
    <source>
        <dbReference type="ARBA" id="ARBA00022840"/>
    </source>
</evidence>
<comment type="function">
    <text evidence="1 11">Catalyzes the reversible adenylation of nicotinate mononucleotide (NaMN) to nicotinic acid adenine dinucleotide (NaAD).</text>
</comment>
<dbReference type="NCBIfam" id="TIGR00482">
    <property type="entry name" value="nicotinate (nicotinamide) nucleotide adenylyltransferase"/>
    <property type="match status" value="1"/>
</dbReference>
<keyword evidence="8 11" id="KW-0067">ATP-binding</keyword>
<dbReference type="SUPFAM" id="SSF52374">
    <property type="entry name" value="Nucleotidylyl transferase"/>
    <property type="match status" value="1"/>
</dbReference>
<evidence type="ECO:0000256" key="2">
    <source>
        <dbReference type="ARBA" id="ARBA00005019"/>
    </source>
</evidence>
<keyword evidence="14" id="KW-1185">Reference proteome</keyword>
<evidence type="ECO:0000256" key="10">
    <source>
        <dbReference type="ARBA" id="ARBA00048721"/>
    </source>
</evidence>
<evidence type="ECO:0000313" key="13">
    <source>
        <dbReference type="EMBL" id="GGH31601.1"/>
    </source>
</evidence>
<dbReference type="GO" id="GO:0004515">
    <property type="term" value="F:nicotinate-nucleotide adenylyltransferase activity"/>
    <property type="evidence" value="ECO:0007669"/>
    <property type="project" value="UniProtKB-UniRule"/>
</dbReference>
<dbReference type="Pfam" id="PF01467">
    <property type="entry name" value="CTP_transf_like"/>
    <property type="match status" value="1"/>
</dbReference>
<name>A0A917MJG7_9HYPH</name>
<dbReference type="Proteomes" id="UP000603912">
    <property type="component" value="Unassembled WGS sequence"/>
</dbReference>
<comment type="caution">
    <text evidence="13">The sequence shown here is derived from an EMBL/GenBank/DDBJ whole genome shotgun (WGS) entry which is preliminary data.</text>
</comment>
<evidence type="ECO:0000259" key="12">
    <source>
        <dbReference type="Pfam" id="PF01467"/>
    </source>
</evidence>
<keyword evidence="9 11" id="KW-0520">NAD</keyword>
<evidence type="ECO:0000256" key="5">
    <source>
        <dbReference type="ARBA" id="ARBA00022679"/>
    </source>
</evidence>
<evidence type="ECO:0000313" key="14">
    <source>
        <dbReference type="Proteomes" id="UP000603912"/>
    </source>
</evidence>
<accession>A0A917MJG7</accession>
<feature type="domain" description="Cytidyltransferase-like" evidence="12">
    <location>
        <begin position="30"/>
        <end position="209"/>
    </location>
</feature>
<dbReference type="CDD" id="cd02165">
    <property type="entry name" value="NMNAT"/>
    <property type="match status" value="1"/>
</dbReference>
<dbReference type="PANTHER" id="PTHR39321:SF3">
    <property type="entry name" value="PHOSPHOPANTETHEINE ADENYLYLTRANSFERASE"/>
    <property type="match status" value="1"/>
</dbReference>
<keyword evidence="4 11" id="KW-0662">Pyridine nucleotide biosynthesis</keyword>
<evidence type="ECO:0000256" key="9">
    <source>
        <dbReference type="ARBA" id="ARBA00023027"/>
    </source>
</evidence>
<keyword evidence="5 11" id="KW-0808">Transferase</keyword>
<reference evidence="13" key="1">
    <citation type="journal article" date="2014" name="Int. J. Syst. Evol. Microbiol.">
        <title>Complete genome sequence of Corynebacterium casei LMG S-19264T (=DSM 44701T), isolated from a smear-ripened cheese.</title>
        <authorList>
            <consortium name="US DOE Joint Genome Institute (JGI-PGF)"/>
            <person name="Walter F."/>
            <person name="Albersmeier A."/>
            <person name="Kalinowski J."/>
            <person name="Ruckert C."/>
        </authorList>
    </citation>
    <scope>NUCLEOTIDE SEQUENCE</scope>
    <source>
        <strain evidence="13">CGMCC 1.12214</strain>
    </source>
</reference>
<dbReference type="InterPro" id="IPR004821">
    <property type="entry name" value="Cyt_trans-like"/>
</dbReference>
<dbReference type="AlphaFoldDB" id="A0A917MJG7"/>
<dbReference type="PANTHER" id="PTHR39321">
    <property type="entry name" value="NICOTINATE-NUCLEOTIDE ADENYLYLTRANSFERASE-RELATED"/>
    <property type="match status" value="1"/>
</dbReference>
<comment type="pathway">
    <text evidence="2 11">Cofactor biosynthesis; NAD(+) biosynthesis; deamido-NAD(+) from nicotinate D-ribonucleotide: step 1/1.</text>
</comment>
<gene>
    <name evidence="11 13" type="primary">nadD</name>
    <name evidence="13" type="ORF">GCM10007036_42930</name>
</gene>
<dbReference type="GO" id="GO:0009435">
    <property type="term" value="P:NAD+ biosynthetic process"/>
    <property type="evidence" value="ECO:0007669"/>
    <property type="project" value="UniProtKB-UniRule"/>
</dbReference>
<protein>
    <recommendedName>
        <fullName evidence="11">Probable nicotinate-nucleotide adenylyltransferase</fullName>
        <ecNumber evidence="11">2.7.7.18</ecNumber>
    </recommendedName>
    <alternativeName>
        <fullName evidence="11">Deamido-NAD(+) diphosphorylase</fullName>
    </alternativeName>
    <alternativeName>
        <fullName evidence="11">Deamido-NAD(+) pyrophosphorylase</fullName>
    </alternativeName>
    <alternativeName>
        <fullName evidence="11">Nicotinate mononucleotide adenylyltransferase</fullName>
        <shortName evidence="11">NaMN adenylyltransferase</shortName>
    </alternativeName>
</protein>
<dbReference type="EC" id="2.7.7.18" evidence="11"/>
<evidence type="ECO:0000256" key="7">
    <source>
        <dbReference type="ARBA" id="ARBA00022741"/>
    </source>
</evidence>
<keyword evidence="7 11" id="KW-0547">Nucleotide-binding</keyword>
<dbReference type="Gene3D" id="3.40.50.620">
    <property type="entry name" value="HUPs"/>
    <property type="match status" value="1"/>
</dbReference>
<keyword evidence="6 11" id="KW-0548">Nucleotidyltransferase</keyword>
<evidence type="ECO:0000256" key="1">
    <source>
        <dbReference type="ARBA" id="ARBA00002324"/>
    </source>
</evidence>
<sequence length="219" mass="24170">MVRRMPADAFFPASPVPTLPRLAPGMRIGLLGGSFNPPHGGHMLVSETALRRLGLDRVWWIVTPGNPLKNNAGLPSLAHRIAQARALARDPRIDVTGFEAAIGTPYTFETLAYLRRRCPGAQFVWLMGGDNLASFHRWRRWRDIARMMPFAVIDRPGSTLRATRSIAAIALADRRMDEADAVLLPGSPTPAWAFLHGRRSPLSSTALRAARAEKPVRKI</sequence>
<dbReference type="InterPro" id="IPR005248">
    <property type="entry name" value="NadD/NMNAT"/>
</dbReference>
<dbReference type="EMBL" id="BMES01000003">
    <property type="protein sequence ID" value="GGH31601.1"/>
    <property type="molecule type" value="Genomic_DNA"/>
</dbReference>
<dbReference type="NCBIfam" id="NF000845">
    <property type="entry name" value="PRK00071.2-4"/>
    <property type="match status" value="1"/>
</dbReference>
<organism evidence="13 14">
    <name type="scientific">Alsobacter metallidurans</name>
    <dbReference type="NCBI Taxonomy" id="340221"/>
    <lineage>
        <taxon>Bacteria</taxon>
        <taxon>Pseudomonadati</taxon>
        <taxon>Pseudomonadota</taxon>
        <taxon>Alphaproteobacteria</taxon>
        <taxon>Hyphomicrobiales</taxon>
        <taxon>Alsobacteraceae</taxon>
        <taxon>Alsobacter</taxon>
    </lineage>
</organism>
<comment type="catalytic activity">
    <reaction evidence="10 11">
        <text>nicotinate beta-D-ribonucleotide + ATP + H(+) = deamido-NAD(+) + diphosphate</text>
        <dbReference type="Rhea" id="RHEA:22860"/>
        <dbReference type="ChEBI" id="CHEBI:15378"/>
        <dbReference type="ChEBI" id="CHEBI:30616"/>
        <dbReference type="ChEBI" id="CHEBI:33019"/>
        <dbReference type="ChEBI" id="CHEBI:57502"/>
        <dbReference type="ChEBI" id="CHEBI:58437"/>
        <dbReference type="EC" id="2.7.7.18"/>
    </reaction>
</comment>
<dbReference type="InterPro" id="IPR014729">
    <property type="entry name" value="Rossmann-like_a/b/a_fold"/>
</dbReference>
<proteinExistence type="inferred from homology"/>
<dbReference type="NCBIfam" id="NF000843">
    <property type="entry name" value="PRK00071.2-2"/>
    <property type="match status" value="1"/>
</dbReference>
<comment type="similarity">
    <text evidence="3 11">Belongs to the NadD family.</text>
</comment>
<dbReference type="GO" id="GO:0005524">
    <property type="term" value="F:ATP binding"/>
    <property type="evidence" value="ECO:0007669"/>
    <property type="project" value="UniProtKB-KW"/>
</dbReference>
<reference evidence="13" key="2">
    <citation type="submission" date="2020-09" db="EMBL/GenBank/DDBJ databases">
        <authorList>
            <person name="Sun Q."/>
            <person name="Zhou Y."/>
        </authorList>
    </citation>
    <scope>NUCLEOTIDE SEQUENCE</scope>
    <source>
        <strain evidence="13">CGMCC 1.12214</strain>
    </source>
</reference>
<evidence type="ECO:0000256" key="3">
    <source>
        <dbReference type="ARBA" id="ARBA00009014"/>
    </source>
</evidence>
<dbReference type="HAMAP" id="MF_00244">
    <property type="entry name" value="NaMN_adenylyltr"/>
    <property type="match status" value="1"/>
</dbReference>
<evidence type="ECO:0000256" key="11">
    <source>
        <dbReference type="HAMAP-Rule" id="MF_00244"/>
    </source>
</evidence>